<dbReference type="AlphaFoldDB" id="A0A058ZQH1"/>
<gene>
    <name evidence="1" type="ORF">ATO10_03470</name>
</gene>
<sequence length="206" mass="24030">MMLFREARLVFLCVPKTGTEAYMESLKDIADFQIPEPPQLKHMRPERFNHEYRAVIEADGGAPVRLMAVIREPISWLRSWYRYRQRADLDGHPNSTAHISFDQFVLDYMKEQRPSWAHVGQQSRFVSDATGKILIDHLFAYEQLDQMRAFLSDALGRKIEEPTRRNVSPDAEAQLSPALEEAFRLRFMADFKLHEAVLAGRRPERI</sequence>
<reference evidence="1 2" key="1">
    <citation type="submission" date="2013-04" db="EMBL/GenBank/DDBJ databases">
        <title>Shimia sp. 22II-S11-Z10 Genome Sequencing.</title>
        <authorList>
            <person name="Lai Q."/>
            <person name="Li G."/>
            <person name="Shao Z."/>
        </authorList>
    </citation>
    <scope>NUCLEOTIDE SEQUENCE [LARGE SCALE GENOMIC DNA]</scope>
    <source>
        <strain evidence="2">22II-S11-Z10</strain>
    </source>
</reference>
<dbReference type="OrthoDB" id="7687351at2"/>
<dbReference type="Gene3D" id="3.40.50.300">
    <property type="entry name" value="P-loop containing nucleotide triphosphate hydrolases"/>
    <property type="match status" value="1"/>
</dbReference>
<name>A0A058ZQH1_9RHOB</name>
<dbReference type="eggNOG" id="ENOG5031EKP">
    <property type="taxonomic scope" value="Bacteria"/>
</dbReference>
<dbReference type="InterPro" id="IPR027417">
    <property type="entry name" value="P-loop_NTPase"/>
</dbReference>
<accession>A0A058ZQH1</accession>
<dbReference type="STRING" id="1461693.ATO10_03470"/>
<keyword evidence="2" id="KW-1185">Reference proteome</keyword>
<dbReference type="SUPFAM" id="SSF52540">
    <property type="entry name" value="P-loop containing nucleoside triphosphate hydrolases"/>
    <property type="match status" value="1"/>
</dbReference>
<evidence type="ECO:0000313" key="2">
    <source>
        <dbReference type="Proteomes" id="UP000024836"/>
    </source>
</evidence>
<evidence type="ECO:0008006" key="3">
    <source>
        <dbReference type="Google" id="ProtNLM"/>
    </source>
</evidence>
<protein>
    <recommendedName>
        <fullName evidence="3">Gamma-glutamyl kinase</fullName>
    </recommendedName>
</protein>
<dbReference type="EMBL" id="AQQY01000001">
    <property type="protein sequence ID" value="KCV83788.1"/>
    <property type="molecule type" value="Genomic_DNA"/>
</dbReference>
<proteinExistence type="predicted"/>
<dbReference type="RefSeq" id="WP_035248014.1">
    <property type="nucleotide sequence ID" value="NZ_AQQY01000001.1"/>
</dbReference>
<dbReference type="Proteomes" id="UP000024836">
    <property type="component" value="Unassembled WGS sequence"/>
</dbReference>
<evidence type="ECO:0000313" key="1">
    <source>
        <dbReference type="EMBL" id="KCV83788.1"/>
    </source>
</evidence>
<organism evidence="1 2">
    <name type="scientific">Actibacterium atlanticum</name>
    <dbReference type="NCBI Taxonomy" id="1461693"/>
    <lineage>
        <taxon>Bacteria</taxon>
        <taxon>Pseudomonadati</taxon>
        <taxon>Pseudomonadota</taxon>
        <taxon>Alphaproteobacteria</taxon>
        <taxon>Rhodobacterales</taxon>
        <taxon>Roseobacteraceae</taxon>
        <taxon>Actibacterium</taxon>
    </lineage>
</organism>
<comment type="caution">
    <text evidence="1">The sequence shown here is derived from an EMBL/GenBank/DDBJ whole genome shotgun (WGS) entry which is preliminary data.</text>
</comment>